<dbReference type="VEuPathDB" id="FungiDB:GWK60_M08041"/>
<dbReference type="VEuPathDB" id="FungiDB:B1J91_M08074g"/>
<proteinExistence type="predicted"/>
<protein>
    <submittedName>
        <fullName evidence="1">UPF0508 protein</fullName>
    </submittedName>
</protein>
<dbReference type="AlphaFoldDB" id="A0A0W0CLA1"/>
<dbReference type="EMBL" id="LLZZ01000117">
    <property type="protein sequence ID" value="KTB04149.1"/>
    <property type="molecule type" value="Genomic_DNA"/>
</dbReference>
<evidence type="ECO:0000313" key="2">
    <source>
        <dbReference type="Proteomes" id="UP000054886"/>
    </source>
</evidence>
<organism evidence="1 2">
    <name type="scientific">Candida glabrata</name>
    <name type="common">Yeast</name>
    <name type="synonym">Torulopsis glabrata</name>
    <dbReference type="NCBI Taxonomy" id="5478"/>
    <lineage>
        <taxon>Eukaryota</taxon>
        <taxon>Fungi</taxon>
        <taxon>Dikarya</taxon>
        <taxon>Ascomycota</taxon>
        <taxon>Saccharomycotina</taxon>
        <taxon>Saccharomycetes</taxon>
        <taxon>Saccharomycetales</taxon>
        <taxon>Saccharomycetaceae</taxon>
        <taxon>Nakaseomyces</taxon>
    </lineage>
</organism>
<dbReference type="VEuPathDB" id="FungiDB:CAGL0M08074g"/>
<dbReference type="VEuPathDB" id="FungiDB:GVI51_M08041"/>
<evidence type="ECO:0000313" key="1">
    <source>
        <dbReference type="EMBL" id="KTB04149.1"/>
    </source>
</evidence>
<gene>
    <name evidence="1" type="ORF">AO440_004200</name>
</gene>
<name>A0A0W0CLA1_CANGB</name>
<comment type="caution">
    <text evidence="1">The sequence shown here is derived from an EMBL/GenBank/DDBJ whole genome shotgun (WGS) entry which is preliminary data.</text>
</comment>
<accession>A0A0W0CLA1</accession>
<dbReference type="Proteomes" id="UP000054886">
    <property type="component" value="Unassembled WGS sequence"/>
</dbReference>
<reference evidence="1 2" key="1">
    <citation type="submission" date="2015-10" db="EMBL/GenBank/DDBJ databases">
        <title>Draft genomes sequences of Candida glabrata isolates 1A, 1B, 2A, 2B, 3A and 3B.</title>
        <authorList>
            <person name="Haavelsrud O.E."/>
            <person name="Gaustad P."/>
        </authorList>
    </citation>
    <scope>NUCLEOTIDE SEQUENCE [LARGE SCALE GENOMIC DNA]</scope>
    <source>
        <strain evidence="1">910700640</strain>
    </source>
</reference>
<sequence length="851" mass="97194">MDIHTLRSRWAYNVQLLKQLQWACTDTAKRSLNGTISNIEASSFANNLQKCTEALQFCIQKSLTIERTLKNYEIDVPLPIIKDVLLEQELMKYYTVILMEGCKLIFDYSISIFRIGTEPRFMLCLIKLYLNLDSITELLGNEGNQFSDLLNSFEYQFMTQYNIINCNTIHLDQVRDIFAKSNPLIAPPLLTVNDIEKRGYFFLSSVDLHIDNKLIEIAQLKNGHLAVFYVNSQRQSFSTNGAKQLLKELVEGRMELLNMGRTLLFQTLKQRDMVIFSEFEDSLELVTNNSLTKKLLIQCVDKVSWSTYWKIYLENLFSEEQARTNVKASTSMLNPSHSFQNFKIKHTKLSELRPVSHQGIALNIPQKKSQNCQANITKSDDLEEDPGFKFAIHQSNPINEIYTSQTEELITSPSLNEIEYLSYDKLIALDRSLELTLSPKLLESPREANYKTVSQTFSLDRINNISQNTPEVSDQESIVSNDELEKEPVFNPSVEDHKPQLLRKKSSLLSIFSNKNKSKNKNNLKLEINSQMSSSNLSLNSASSSRTFFSVNSNDSTSTTVSDKYIEDSDRFQLDNTTSILQLKVTKASCWDKSSWQVLSSFPLLLSLVKDHEAVYLTLQNPSNSGRFKFVTRISNIWKTTRSTAKDIQISIPTKDILATILDDLTNTTPRYQVLSLRTEEAERLKNTIDHCINGDMLSSISNSTTTRTLSSDASSSYMSQVSSNVSRSSTEVSDLNVHDFKSMASVKNILVLSDIKARLHTKNNGRWCPRHIGLVNIYSLETPNNKKGIRFELTTDTRTTFQFNSKIHDLKRLGRTGIAMIDDSEYLFEFPNNVITEQIYRYIAPSHPMI</sequence>